<accession>A0ABT8TVB5</accession>
<name>A0ABT8TVB5_9ACTN</name>
<dbReference type="SUPFAM" id="SSF51735">
    <property type="entry name" value="NAD(P)-binding Rossmann-fold domains"/>
    <property type="match status" value="1"/>
</dbReference>
<protein>
    <submittedName>
        <fullName evidence="3">SDR family NAD(P)-dependent oxidoreductase</fullName>
    </submittedName>
</protein>
<keyword evidence="1" id="KW-0560">Oxidoreductase</keyword>
<proteinExistence type="inferred from homology"/>
<gene>
    <name evidence="3" type="ORF">QWJ41_19395</name>
</gene>
<dbReference type="Gene3D" id="3.40.50.720">
    <property type="entry name" value="NAD(P)-binding Rossmann-like Domain"/>
    <property type="match status" value="1"/>
</dbReference>
<dbReference type="RefSeq" id="WP_056675152.1">
    <property type="nucleotide sequence ID" value="NZ_JAULSC010000031.1"/>
</dbReference>
<comment type="caution">
    <text evidence="3">The sequence shown here is derived from an EMBL/GenBank/DDBJ whole genome shotgun (WGS) entry which is preliminary data.</text>
</comment>
<comment type="similarity">
    <text evidence="2">Belongs to the short-chain dehydrogenases/reductases (SDR) family.</text>
</comment>
<evidence type="ECO:0000313" key="3">
    <source>
        <dbReference type="EMBL" id="MDO3397899.1"/>
    </source>
</evidence>
<dbReference type="PANTHER" id="PTHR43658:SF8">
    <property type="entry name" value="17-BETA-HYDROXYSTEROID DEHYDROGENASE 14-RELATED"/>
    <property type="match status" value="1"/>
</dbReference>
<dbReference type="PANTHER" id="PTHR43658">
    <property type="entry name" value="SHORT-CHAIN DEHYDROGENASE/REDUCTASE"/>
    <property type="match status" value="1"/>
</dbReference>
<keyword evidence="4" id="KW-1185">Reference proteome</keyword>
<sequence>MKIENAVAIVTGGASGLGEATARRLLELGARAVAAFDLNDERGAALRAELGERYRYLEVDVSQLDQVEMAVAAVESEHSAVQVVVNAAAVAAPAKLLSSRGPLPMEVFDKGIKVNLYGPIHVMRSVAPGMAASEPTAGGERGVIINVASGAAWEGQIGQIAYSASKAALVGLTMPLFRELAQHGIRVMTVAPGAFDTPIYDQVPPALKAELAAQSLFPRRMGEPAEFAMLIEEIVRNPMHNGRSIRLDAGMILPPS</sequence>
<evidence type="ECO:0000313" key="4">
    <source>
        <dbReference type="Proteomes" id="UP001168363"/>
    </source>
</evidence>
<dbReference type="PRINTS" id="PR00081">
    <property type="entry name" value="GDHRDH"/>
</dbReference>
<dbReference type="Pfam" id="PF00106">
    <property type="entry name" value="adh_short"/>
    <property type="match status" value="1"/>
</dbReference>
<dbReference type="Proteomes" id="UP001168363">
    <property type="component" value="Unassembled WGS sequence"/>
</dbReference>
<dbReference type="EMBL" id="JAULSC010000031">
    <property type="protein sequence ID" value="MDO3397899.1"/>
    <property type="molecule type" value="Genomic_DNA"/>
</dbReference>
<dbReference type="InterPro" id="IPR036291">
    <property type="entry name" value="NAD(P)-bd_dom_sf"/>
</dbReference>
<organism evidence="3 4">
    <name type="scientific">Nocardioides cremeus</name>
    <dbReference type="NCBI Taxonomy" id="3058044"/>
    <lineage>
        <taxon>Bacteria</taxon>
        <taxon>Bacillati</taxon>
        <taxon>Actinomycetota</taxon>
        <taxon>Actinomycetes</taxon>
        <taxon>Propionibacteriales</taxon>
        <taxon>Nocardioidaceae</taxon>
        <taxon>Nocardioides</taxon>
    </lineage>
</organism>
<evidence type="ECO:0000256" key="1">
    <source>
        <dbReference type="ARBA" id="ARBA00023002"/>
    </source>
</evidence>
<evidence type="ECO:0000256" key="2">
    <source>
        <dbReference type="RuleBase" id="RU000363"/>
    </source>
</evidence>
<reference evidence="3" key="1">
    <citation type="submission" date="2023-06" db="EMBL/GenBank/DDBJ databases">
        <title>Genome sequence of Nocardioides sp. SOB44.</title>
        <authorList>
            <person name="Zhang G."/>
        </authorList>
    </citation>
    <scope>NUCLEOTIDE SEQUENCE</scope>
    <source>
        <strain evidence="3">SOB44</strain>
    </source>
</reference>
<dbReference type="PRINTS" id="PR00080">
    <property type="entry name" value="SDRFAMILY"/>
</dbReference>
<dbReference type="InterPro" id="IPR002347">
    <property type="entry name" value="SDR_fam"/>
</dbReference>